<dbReference type="SUPFAM" id="SSF46565">
    <property type="entry name" value="Chaperone J-domain"/>
    <property type="match status" value="1"/>
</dbReference>
<dbReference type="InterPro" id="IPR001623">
    <property type="entry name" value="DnaJ_domain"/>
</dbReference>
<dbReference type="CDD" id="cd06257">
    <property type="entry name" value="DnaJ"/>
    <property type="match status" value="1"/>
</dbReference>
<dbReference type="InterPro" id="IPR036869">
    <property type="entry name" value="J_dom_sf"/>
</dbReference>
<dbReference type="PANTHER" id="PTHR44500:SF1">
    <property type="entry name" value="DNAJ HOMOLOG SUBFAMILY C MEMBER 12"/>
    <property type="match status" value="1"/>
</dbReference>
<dbReference type="GO" id="GO:0005737">
    <property type="term" value="C:cytoplasm"/>
    <property type="evidence" value="ECO:0007669"/>
    <property type="project" value="TreeGrafter"/>
</dbReference>
<dbReference type="SMART" id="SM00271">
    <property type="entry name" value="DnaJ"/>
    <property type="match status" value="1"/>
</dbReference>
<dbReference type="CTD" id="43630"/>
<feature type="domain" description="J" evidence="3">
    <location>
        <begin position="20"/>
        <end position="89"/>
    </location>
</feature>
<dbReference type="Pfam" id="PF00226">
    <property type="entry name" value="DnaJ"/>
    <property type="match status" value="1"/>
</dbReference>
<evidence type="ECO:0000313" key="5">
    <source>
        <dbReference type="Proteomes" id="UP000594260"/>
    </source>
</evidence>
<dbReference type="PROSITE" id="PS50076">
    <property type="entry name" value="DNAJ_2"/>
    <property type="match status" value="1"/>
</dbReference>
<dbReference type="RefSeq" id="XP_022672918.1">
    <property type="nucleotide sequence ID" value="XM_022817183.1"/>
</dbReference>
<dbReference type="OrthoDB" id="436519at2759"/>
<keyword evidence="5" id="KW-1185">Reference proteome</keyword>
<evidence type="ECO:0000313" key="4">
    <source>
        <dbReference type="EnsemblMetazoa" id="XP_022672918"/>
    </source>
</evidence>
<dbReference type="EnsemblMetazoa" id="XM_022817183">
    <property type="protein sequence ID" value="XP_022672918"/>
    <property type="gene ID" value="LOC111255321"/>
</dbReference>
<dbReference type="Gene3D" id="1.10.287.110">
    <property type="entry name" value="DnaJ domain"/>
    <property type="match status" value="1"/>
</dbReference>
<dbReference type="RefSeq" id="XP_022672917.1">
    <property type="nucleotide sequence ID" value="XM_022817182.1"/>
</dbReference>
<dbReference type="AlphaFoldDB" id="A0A7M7KW60"/>
<feature type="region of interest" description="Disordered" evidence="2">
    <location>
        <begin position="140"/>
        <end position="175"/>
    </location>
</feature>
<proteinExistence type="predicted"/>
<feature type="compositionally biased region" description="Polar residues" evidence="2">
    <location>
        <begin position="146"/>
        <end position="158"/>
    </location>
</feature>
<accession>A0A7M7KW60</accession>
<dbReference type="PANTHER" id="PTHR44500">
    <property type="entry name" value="DNAJ HOMOLOG SUBFAMILY C MEMBER 12"/>
    <property type="match status" value="1"/>
</dbReference>
<organism evidence="4 5">
    <name type="scientific">Varroa destructor</name>
    <name type="common">Honeybee mite</name>
    <dbReference type="NCBI Taxonomy" id="109461"/>
    <lineage>
        <taxon>Eukaryota</taxon>
        <taxon>Metazoa</taxon>
        <taxon>Ecdysozoa</taxon>
        <taxon>Arthropoda</taxon>
        <taxon>Chelicerata</taxon>
        <taxon>Arachnida</taxon>
        <taxon>Acari</taxon>
        <taxon>Parasitiformes</taxon>
        <taxon>Mesostigmata</taxon>
        <taxon>Gamasina</taxon>
        <taxon>Dermanyssoidea</taxon>
        <taxon>Varroidae</taxon>
        <taxon>Varroa</taxon>
    </lineage>
</organism>
<keyword evidence="1" id="KW-0143">Chaperone</keyword>
<dbReference type="Proteomes" id="UP000594260">
    <property type="component" value="Unplaced"/>
</dbReference>
<name>A0A7M7KW60_VARDE</name>
<reference evidence="4" key="1">
    <citation type="submission" date="2021-01" db="UniProtKB">
        <authorList>
            <consortium name="EnsemblMetazoa"/>
        </authorList>
    </citation>
    <scope>IDENTIFICATION</scope>
</reference>
<dbReference type="GeneID" id="111255321"/>
<dbReference type="InParanoid" id="A0A7M7KW60"/>
<evidence type="ECO:0000259" key="3">
    <source>
        <dbReference type="PROSITE" id="PS50076"/>
    </source>
</evidence>
<dbReference type="KEGG" id="vde:111255321"/>
<dbReference type="InterPro" id="IPR029827">
    <property type="entry name" value="JDP1-like"/>
</dbReference>
<evidence type="ECO:0000256" key="2">
    <source>
        <dbReference type="SAM" id="MobiDB-lite"/>
    </source>
</evidence>
<dbReference type="FunCoup" id="A0A7M7KW60">
    <property type="interactions" value="202"/>
</dbReference>
<dbReference type="EnsemblMetazoa" id="XM_022817182">
    <property type="protein sequence ID" value="XP_022672917"/>
    <property type="gene ID" value="LOC111255321"/>
</dbReference>
<sequence>MNAILNDILDGSSPPKTYTDYYAIIGCDETANEEQIQAEYKQRALELHPDKQHQDPTSKRHTLEAFQRLQEAREVLLDHDLRTKYDRWRKSGLAIPFKQYANIKSTSLHWVTKANKELSVTDGSIASLSKSDDMDYAAKMGPASGRRQTLTGGETSLKSWRAQGGTTSGSGARANNSADELLRKFRNYEI</sequence>
<evidence type="ECO:0000256" key="1">
    <source>
        <dbReference type="ARBA" id="ARBA00023186"/>
    </source>
</evidence>
<protein>
    <recommendedName>
        <fullName evidence="3">J domain-containing protein</fullName>
    </recommendedName>
</protein>
<dbReference type="PRINTS" id="PR00625">
    <property type="entry name" value="JDOMAIN"/>
</dbReference>